<sequence length="270" mass="31539">MTFNSIKTINDAIRYVKQFLNDYSLDVDGLKDFPFKRLESDSEYGCPGRSFDYDDTNLARAIYFIIWNDLPEMDISEIGTGKKYRGDTLNTFNTMFSADLSRCDILSGGNKELCDKAEVFRDICYSLGNFSVLPNISIPLSKNKETTINLYRGNWNGWKDFYDKFLKELNLCLPESNNADEVFVELVKANSFYFFQIDSILKFGNINFLSPYFTESDTIKELFKHDFYGWKLDSKAYIKFANFYIDKSTEIIKFRADVIIKKLNEYFNKV</sequence>
<evidence type="ECO:0000313" key="1">
    <source>
        <dbReference type="EMBL" id="SEQ77495.1"/>
    </source>
</evidence>
<dbReference type="AlphaFoldDB" id="A0A1H9ISW4"/>
<protein>
    <submittedName>
        <fullName evidence="1">Uncharacterized protein</fullName>
    </submittedName>
</protein>
<proteinExistence type="predicted"/>
<dbReference type="RefSeq" id="WP_074645073.1">
    <property type="nucleotide sequence ID" value="NZ_FOFU01000010.1"/>
</dbReference>
<gene>
    <name evidence="1" type="ORF">SAMN04487977_11088</name>
</gene>
<name>A0A1H9ISW4_9SPIR</name>
<accession>A0A1H9ISW4</accession>
<dbReference type="Proteomes" id="UP000182360">
    <property type="component" value="Unassembled WGS sequence"/>
</dbReference>
<dbReference type="EMBL" id="FOFU01000010">
    <property type="protein sequence ID" value="SEQ77495.1"/>
    <property type="molecule type" value="Genomic_DNA"/>
</dbReference>
<reference evidence="1 2" key="1">
    <citation type="submission" date="2016-10" db="EMBL/GenBank/DDBJ databases">
        <authorList>
            <person name="de Groot N.N."/>
        </authorList>
    </citation>
    <scope>NUCLEOTIDE SEQUENCE [LARGE SCALE GENOMIC DNA]</scope>
    <source>
        <strain evidence="1 2">B25</strain>
    </source>
</reference>
<evidence type="ECO:0000313" key="2">
    <source>
        <dbReference type="Proteomes" id="UP000182360"/>
    </source>
</evidence>
<organism evidence="1 2">
    <name type="scientific">Treponema bryantii</name>
    <dbReference type="NCBI Taxonomy" id="163"/>
    <lineage>
        <taxon>Bacteria</taxon>
        <taxon>Pseudomonadati</taxon>
        <taxon>Spirochaetota</taxon>
        <taxon>Spirochaetia</taxon>
        <taxon>Spirochaetales</taxon>
        <taxon>Treponemataceae</taxon>
        <taxon>Treponema</taxon>
    </lineage>
</organism>
<keyword evidence="2" id="KW-1185">Reference proteome</keyword>
<dbReference type="OrthoDB" id="1114334at2"/>